<protein>
    <recommendedName>
        <fullName evidence="4">C2H2-type domain-containing protein</fullName>
    </recommendedName>
</protein>
<keyword evidence="3" id="KW-1185">Reference proteome</keyword>
<dbReference type="InParanoid" id="A0A1J7INP5"/>
<dbReference type="PANTHER" id="PTHR38166:SF1">
    <property type="entry name" value="C2H2-TYPE DOMAIN-CONTAINING PROTEIN"/>
    <property type="match status" value="1"/>
</dbReference>
<name>A0A1J7INP5_9PEZI</name>
<feature type="region of interest" description="Disordered" evidence="1">
    <location>
        <begin position="251"/>
        <end position="304"/>
    </location>
</feature>
<reference evidence="2 3" key="1">
    <citation type="submission" date="2016-10" db="EMBL/GenBank/DDBJ databases">
        <title>Draft genome sequence of Coniochaeta ligniaria NRRL30616, a lignocellulolytic fungus for bioabatement of inhibitors in plant biomass hydrolysates.</title>
        <authorList>
            <consortium name="DOE Joint Genome Institute"/>
            <person name="Jimenez D.J."/>
            <person name="Hector R.E."/>
            <person name="Riley R."/>
            <person name="Sun H."/>
            <person name="Grigoriev I.V."/>
            <person name="Van Elsas J.D."/>
            <person name="Nichols N.N."/>
        </authorList>
    </citation>
    <scope>NUCLEOTIDE SEQUENCE [LARGE SCALE GENOMIC DNA]</scope>
    <source>
        <strain evidence="2 3">NRRL 30616</strain>
    </source>
</reference>
<evidence type="ECO:0000313" key="3">
    <source>
        <dbReference type="Proteomes" id="UP000182658"/>
    </source>
</evidence>
<evidence type="ECO:0008006" key="4">
    <source>
        <dbReference type="Google" id="ProtNLM"/>
    </source>
</evidence>
<feature type="compositionally biased region" description="Low complexity" evidence="1">
    <location>
        <begin position="251"/>
        <end position="269"/>
    </location>
</feature>
<feature type="compositionally biased region" description="Low complexity" evidence="1">
    <location>
        <begin position="25"/>
        <end position="39"/>
    </location>
</feature>
<accession>A0A1J7INP5</accession>
<dbReference type="PANTHER" id="PTHR38166">
    <property type="entry name" value="C2H2-TYPE DOMAIN-CONTAINING PROTEIN-RELATED"/>
    <property type="match status" value="1"/>
</dbReference>
<feature type="compositionally biased region" description="Polar residues" evidence="1">
    <location>
        <begin position="276"/>
        <end position="290"/>
    </location>
</feature>
<dbReference type="Proteomes" id="UP000182658">
    <property type="component" value="Unassembled WGS sequence"/>
</dbReference>
<organism evidence="2 3">
    <name type="scientific">Coniochaeta ligniaria NRRL 30616</name>
    <dbReference type="NCBI Taxonomy" id="1408157"/>
    <lineage>
        <taxon>Eukaryota</taxon>
        <taxon>Fungi</taxon>
        <taxon>Dikarya</taxon>
        <taxon>Ascomycota</taxon>
        <taxon>Pezizomycotina</taxon>
        <taxon>Sordariomycetes</taxon>
        <taxon>Sordariomycetidae</taxon>
        <taxon>Coniochaetales</taxon>
        <taxon>Coniochaetaceae</taxon>
        <taxon>Coniochaeta</taxon>
    </lineage>
</organism>
<evidence type="ECO:0000256" key="1">
    <source>
        <dbReference type="SAM" id="MobiDB-lite"/>
    </source>
</evidence>
<sequence length="415" mass="46289">MPSSGSKRARRSGSDRGRTSPPHDTASPQGSATSQTSSSALQQMFTNYKDNVINMVLAELQSEASGAENALPCPFQRRNPLRYRHVKDPACNGRGFKDIADLRDHIKRAHSSKYGCHYCKDRFQGRDNAVEDAAKTHRKKCKWYEKNRVADVSLHKPEVMSPEQDKLYFQLDFRRSKAYSPEDKQYAQYWDICKAIWPEYASQEAFEQLDFRNKAGAIEVSRLSEIMENALGTVDVSQFLMATSRSASQYADSSSRASSYEASPRSSYADSPHRGSLSQSPSRAFQTASPRQAAYENEQPDAEQSQYNELNSMYAVPQPVRYAERNLRDSAYGSSQTDDNQNCWQYGNVALGEQMLTDPDYAALMDRDIQLSGISAGDIAITSPGYQCSYGAGLDDDDLMMVGAADGEGDGFYMS</sequence>
<dbReference type="EMBL" id="KV875098">
    <property type="protein sequence ID" value="OIW29223.1"/>
    <property type="molecule type" value="Genomic_DNA"/>
</dbReference>
<evidence type="ECO:0000313" key="2">
    <source>
        <dbReference type="EMBL" id="OIW29223.1"/>
    </source>
</evidence>
<dbReference type="AlphaFoldDB" id="A0A1J7INP5"/>
<feature type="region of interest" description="Disordered" evidence="1">
    <location>
        <begin position="1"/>
        <end position="39"/>
    </location>
</feature>
<proteinExistence type="predicted"/>
<dbReference type="OrthoDB" id="5230205at2759"/>
<gene>
    <name evidence="2" type="ORF">CONLIGDRAFT_715595</name>
</gene>